<dbReference type="Pfam" id="PF20085">
    <property type="entry name" value="TGL"/>
    <property type="match status" value="1"/>
</dbReference>
<keyword evidence="2" id="KW-0749">Sporulation</keyword>
<evidence type="ECO:0000313" key="3">
    <source>
        <dbReference type="EMBL" id="MFC4617514.1"/>
    </source>
</evidence>
<dbReference type="EMBL" id="JBHSFW010000001">
    <property type="protein sequence ID" value="MFC4617514.1"/>
    <property type="molecule type" value="Genomic_DNA"/>
</dbReference>
<proteinExistence type="inferred from homology"/>
<dbReference type="HAMAP" id="MF_00727">
    <property type="entry name" value="Tgl"/>
    <property type="match status" value="1"/>
</dbReference>
<evidence type="ECO:0000256" key="2">
    <source>
        <dbReference type="ARBA" id="ARBA00022969"/>
    </source>
</evidence>
<keyword evidence="4" id="KW-1185">Reference proteome</keyword>
<sequence length="274" mass="31409">MIIVNYRPLSAETAGQMVTGGRHTLAILKAMAESRDSYDFPNIDLLAFTVSLRDHTVQAAYLMAEGRARFATFYHSKCNETYWRLTSEGGFDLRSDVSPSAAILDIFNNSGQYAFECATAMVIILLRAVHDTIGTERFDELYRHLYLWDWNEEEHLPLVIEPIADVGVPGDVRYFKNPEVNPKTPWWQGENAIELPGGRYFGHGIGIKTANEMVADLNQNRRPGAEISAYLMKRATRLLYSNIYLLSRERVSGWTRPWRRDVSRFKRQSFIPSY</sequence>
<organism evidence="3 4">
    <name type="scientific">Camelliibacillus cellulosilyticus</name>
    <dbReference type="NCBI Taxonomy" id="2174486"/>
    <lineage>
        <taxon>Bacteria</taxon>
        <taxon>Bacillati</taxon>
        <taxon>Bacillota</taxon>
        <taxon>Bacilli</taxon>
        <taxon>Bacillales</taxon>
        <taxon>Sporolactobacillaceae</taxon>
        <taxon>Camelliibacillus</taxon>
    </lineage>
</organism>
<gene>
    <name evidence="3" type="ORF">ACFO4N_02075</name>
</gene>
<dbReference type="RefSeq" id="WP_376844554.1">
    <property type="nucleotide sequence ID" value="NZ_JBHSFW010000001.1"/>
</dbReference>
<reference evidence="4" key="1">
    <citation type="journal article" date="2019" name="Int. J. Syst. Evol. Microbiol.">
        <title>The Global Catalogue of Microorganisms (GCM) 10K type strain sequencing project: providing services to taxonomists for standard genome sequencing and annotation.</title>
        <authorList>
            <consortium name="The Broad Institute Genomics Platform"/>
            <consortium name="The Broad Institute Genome Sequencing Center for Infectious Disease"/>
            <person name="Wu L."/>
            <person name="Ma J."/>
        </authorList>
    </citation>
    <scope>NUCLEOTIDE SEQUENCE [LARGE SCALE GENOMIC DNA]</scope>
    <source>
        <strain evidence="4">CGMCC 1.16306</strain>
    </source>
</reference>
<comment type="caution">
    <text evidence="3">The sequence shown here is derived from an EMBL/GenBank/DDBJ whole genome shotgun (WGS) entry which is preliminary data.</text>
</comment>
<dbReference type="InterPro" id="IPR020916">
    <property type="entry name" value="Gln_gamma-glutamylTfrase_bac"/>
</dbReference>
<keyword evidence="1" id="KW-0808">Transferase</keyword>
<evidence type="ECO:0000313" key="4">
    <source>
        <dbReference type="Proteomes" id="UP001596022"/>
    </source>
</evidence>
<dbReference type="Proteomes" id="UP001596022">
    <property type="component" value="Unassembled WGS sequence"/>
</dbReference>
<evidence type="ECO:0000256" key="1">
    <source>
        <dbReference type="ARBA" id="ARBA00022679"/>
    </source>
</evidence>
<protein>
    <submittedName>
        <fullName evidence="3">Protein-glutamine gamma-glutamyltransferase</fullName>
    </submittedName>
</protein>
<name>A0ABV9GIY9_9BACL</name>
<accession>A0ABV9GIY9</accession>